<dbReference type="Proteomes" id="UP000198406">
    <property type="component" value="Unassembled WGS sequence"/>
</dbReference>
<feature type="transmembrane region" description="Helical" evidence="7">
    <location>
        <begin position="1295"/>
        <end position="1317"/>
    </location>
</feature>
<dbReference type="PANTHER" id="PTHR46022:SF1">
    <property type="entry name" value="PROTEIN PATCHED"/>
    <property type="match status" value="1"/>
</dbReference>
<dbReference type="InterPro" id="IPR000731">
    <property type="entry name" value="SSD"/>
</dbReference>
<evidence type="ECO:0000256" key="3">
    <source>
        <dbReference type="ARBA" id="ARBA00022989"/>
    </source>
</evidence>
<feature type="compositionally biased region" description="Basic and acidic residues" evidence="6">
    <location>
        <begin position="9"/>
        <end position="21"/>
    </location>
</feature>
<feature type="compositionally biased region" description="Acidic residues" evidence="6">
    <location>
        <begin position="1426"/>
        <end position="1439"/>
    </location>
</feature>
<evidence type="ECO:0000259" key="8">
    <source>
        <dbReference type="PROSITE" id="PS50156"/>
    </source>
</evidence>
<dbReference type="PANTHER" id="PTHR46022">
    <property type="entry name" value="PROTEIN PATCHED"/>
    <property type="match status" value="1"/>
</dbReference>
<comment type="subcellular location">
    <subcellularLocation>
        <location evidence="1">Membrane</location>
        <topology evidence="1">Multi-pass membrane protein</topology>
    </subcellularLocation>
</comment>
<feature type="transmembrane region" description="Helical" evidence="7">
    <location>
        <begin position="37"/>
        <end position="57"/>
    </location>
</feature>
<keyword evidence="2 7" id="KW-0812">Transmembrane</keyword>
<feature type="transmembrane region" description="Helical" evidence="7">
    <location>
        <begin position="718"/>
        <end position="737"/>
    </location>
</feature>
<sequence length="1459" mass="161269">MSSSSQEENSLKQDVDDNADGRKEGNPFFHFMLKYPIPFLIMVPIAFAFLIGFGWTVEDRVEDKVANIWIPRNGDYAKDQDYAKRYGADDLGASTFAALSVSRDDKNIMTKDRLEEIRARMEATENTTITYKGVTYTWDDLCAVNEAPYQFPCLRLSPMDLFEEARWTFTPLDRAAWYLAIQRGLVSPRVPRFGVMTQDCRSECFTVLLGRATNPLALFADIGNMEMNHPCRMCIEATYDEKIAGMHALVQPTFTVLSAELKRHSASLGEGNAAKKAELDDLSAKLDELASSVTADDVAEFYKYLVLRGLYSELGASSYVENYALFDPLIEACQGAADTLGLTCPSRAADVTEDVAKQALLNHADGPFSSLNGAGAPFPFWSNAATGGSMFGQTNAASLFPVSGSGIDMSGEPFSTAMFVDAANYGKDATWSPVFTQDGFADPDSAEWQTMVAVDPVYSWFMASLTPANEGTVCANEPLPGSDTPSEEFDTQSAEAATQVSQSWCTPFNVPSSTNPGTPGTEYSKQHFARMWYDLLISSPAFLDVKQGEDDPYSWTTGAGCGYTLGGSRFSFTNQSDESILKGASREVFNIDEGTSLGPVDRNLLIGGATPGIGEYDQENSLTEVRVLQSIYAALLPKDIVQRVKNCNRPGGPVDITTEDAEEILYMYKEAMEESWVEGWDDSQAGDVQFVGFFDDSGDVVGSTGRMLEDISLDNTRLTFIAIVLVAVFSAFCLISSNAVESRVLVTLIGVTLVVLSYFAALGFSLLIGIKINVSIAWTLPFVIIGLGVDDVYIILLALKQQRGYKDRNWLAAMHEVTIPVTMTSLMNASMFAILNVSDIPAVYLTARVACYCVIALYISVMFCFPAYCYYDMMRQKEGRADILFCIKNESGHESHVAHEDFRQTVLYESFYKKILFSANRGVRSVVHAIIVSMALATFAIGIWGVQDRHIGLGLEDFFPKSNPAGLWAELRTEELASWSIGIRWGPIDYKAPSIQMGMIKQFEDVVESQYVSQIDTKQLWMADFALWTTGHCSDNFDRQDFDVRACGSDQVFKEGDEESTCSGTWVPNDLGLRVKNIRPLIDDTCVSYEGGICRPGQEMFESDLSKLGLSLDSAGNQTFCPVIEGWSDDKWVFCLTRWRNITGDGGNLLAEPDTATSKPCDGVFFNDAELIYPLPMTFGPSMFAFDLFSHEDTLSMIKQTRAICDKNEDIHCWMTGIPYDYWSQYEELFPVLCELGGYASAAGFVIAFFFLLGTFLHSRHSAGKALVASLVGSLLILMTIIFTLVPVVGISSLIGVNLTGFSMMSFVLSVGFAVEYSVHTVSRWMRATNNIKSSVDRVEHAMEALMLPMFMSFVSSTIGVICLAFTEFEFNLKFFFKPLLIVMFVTYFMGCWFVPVILCYLDFDVLKMGDSSEVAPQSDKAKDIESEEVTPDQEEVDAGIETQKENEVGAEAEDKDDD</sequence>
<feature type="transmembrane region" description="Helical" evidence="7">
    <location>
        <begin position="744"/>
        <end position="770"/>
    </location>
</feature>
<proteinExistence type="predicted"/>
<feature type="transmembrane region" description="Helical" evidence="7">
    <location>
        <begin position="1266"/>
        <end position="1289"/>
    </location>
</feature>
<evidence type="ECO:0000256" key="2">
    <source>
        <dbReference type="ARBA" id="ARBA00022692"/>
    </source>
</evidence>
<dbReference type="SUPFAM" id="SSF82866">
    <property type="entry name" value="Multidrug efflux transporter AcrB transmembrane domain"/>
    <property type="match status" value="2"/>
</dbReference>
<keyword evidence="10" id="KW-1185">Reference proteome</keyword>
<keyword evidence="4 7" id="KW-0472">Membrane</keyword>
<feature type="transmembrane region" description="Helical" evidence="7">
    <location>
        <begin position="1379"/>
        <end position="1402"/>
    </location>
</feature>
<feature type="transmembrane region" description="Helical" evidence="7">
    <location>
        <begin position="926"/>
        <end position="946"/>
    </location>
</feature>
<feature type="transmembrane region" description="Helical" evidence="7">
    <location>
        <begin position="1345"/>
        <end position="1367"/>
    </location>
</feature>
<comment type="caution">
    <text evidence="9">The sequence shown here is derived from an EMBL/GenBank/DDBJ whole genome shotgun (WGS) entry which is preliminary data.</text>
</comment>
<feature type="domain" description="SSD" evidence="8">
    <location>
        <begin position="715"/>
        <end position="871"/>
    </location>
</feature>
<gene>
    <name evidence="9" type="ORF">FisN_13Hh177</name>
</gene>
<accession>A0A1Z5KNN0</accession>
<evidence type="ECO:0000256" key="6">
    <source>
        <dbReference type="SAM" id="MobiDB-lite"/>
    </source>
</evidence>
<evidence type="ECO:0000313" key="9">
    <source>
        <dbReference type="EMBL" id="GAX27725.1"/>
    </source>
</evidence>
<evidence type="ECO:0000313" key="10">
    <source>
        <dbReference type="Proteomes" id="UP000198406"/>
    </source>
</evidence>
<dbReference type="Pfam" id="PF12349">
    <property type="entry name" value="Sterol-sensing"/>
    <property type="match status" value="1"/>
</dbReference>
<evidence type="ECO:0000256" key="1">
    <source>
        <dbReference type="ARBA" id="ARBA00004141"/>
    </source>
</evidence>
<dbReference type="OrthoDB" id="6510177at2759"/>
<evidence type="ECO:0000256" key="7">
    <source>
        <dbReference type="SAM" id="Phobius"/>
    </source>
</evidence>
<feature type="compositionally biased region" description="Polar residues" evidence="6">
    <location>
        <begin position="491"/>
        <end position="520"/>
    </location>
</feature>
<feature type="transmembrane region" description="Helical" evidence="7">
    <location>
        <begin position="776"/>
        <end position="799"/>
    </location>
</feature>
<name>A0A1Z5KNN0_FISSO</name>
<feature type="region of interest" description="Disordered" evidence="6">
    <location>
        <begin position="1414"/>
        <end position="1459"/>
    </location>
</feature>
<reference evidence="9 10" key="1">
    <citation type="journal article" date="2015" name="Plant Cell">
        <title>Oil accumulation by the oleaginous diatom Fistulifera solaris as revealed by the genome and transcriptome.</title>
        <authorList>
            <person name="Tanaka T."/>
            <person name="Maeda Y."/>
            <person name="Veluchamy A."/>
            <person name="Tanaka M."/>
            <person name="Abida H."/>
            <person name="Marechal E."/>
            <person name="Bowler C."/>
            <person name="Muto M."/>
            <person name="Sunaga Y."/>
            <person name="Tanaka M."/>
            <person name="Yoshino T."/>
            <person name="Taniguchi T."/>
            <person name="Fukuda Y."/>
            <person name="Nemoto M."/>
            <person name="Matsumoto M."/>
            <person name="Wong P.S."/>
            <person name="Aburatani S."/>
            <person name="Fujibuchi W."/>
        </authorList>
    </citation>
    <scope>NUCLEOTIDE SEQUENCE [LARGE SCALE GENOMIC DNA]</scope>
    <source>
        <strain evidence="9 10">JPCC DA0580</strain>
    </source>
</reference>
<dbReference type="InParanoid" id="A0A1Z5KNN0"/>
<dbReference type="GO" id="GO:0005886">
    <property type="term" value="C:plasma membrane"/>
    <property type="evidence" value="ECO:0007669"/>
    <property type="project" value="TreeGrafter"/>
</dbReference>
<keyword evidence="5" id="KW-0325">Glycoprotein</keyword>
<evidence type="ECO:0000256" key="5">
    <source>
        <dbReference type="ARBA" id="ARBA00023180"/>
    </source>
</evidence>
<dbReference type="InterPro" id="IPR053958">
    <property type="entry name" value="HMGCR/SNAP/NPC1-like_SSD"/>
</dbReference>
<feature type="transmembrane region" description="Helical" evidence="7">
    <location>
        <begin position="811"/>
        <end position="835"/>
    </location>
</feature>
<feature type="region of interest" description="Disordered" evidence="6">
    <location>
        <begin position="1"/>
        <end position="21"/>
    </location>
</feature>
<feature type="transmembrane region" description="Helical" evidence="7">
    <location>
        <begin position="847"/>
        <end position="871"/>
    </location>
</feature>
<dbReference type="EMBL" id="BDSP01000259">
    <property type="protein sequence ID" value="GAX27725.1"/>
    <property type="molecule type" value="Genomic_DNA"/>
</dbReference>
<dbReference type="PROSITE" id="PS50156">
    <property type="entry name" value="SSD"/>
    <property type="match status" value="2"/>
</dbReference>
<feature type="transmembrane region" description="Helical" evidence="7">
    <location>
        <begin position="1236"/>
        <end position="1254"/>
    </location>
</feature>
<feature type="region of interest" description="Disordered" evidence="6">
    <location>
        <begin position="478"/>
        <end position="520"/>
    </location>
</feature>
<organism evidence="9 10">
    <name type="scientific">Fistulifera solaris</name>
    <name type="common">Oleaginous diatom</name>
    <dbReference type="NCBI Taxonomy" id="1519565"/>
    <lineage>
        <taxon>Eukaryota</taxon>
        <taxon>Sar</taxon>
        <taxon>Stramenopiles</taxon>
        <taxon>Ochrophyta</taxon>
        <taxon>Bacillariophyta</taxon>
        <taxon>Bacillariophyceae</taxon>
        <taxon>Bacillariophycidae</taxon>
        <taxon>Naviculales</taxon>
        <taxon>Naviculaceae</taxon>
        <taxon>Fistulifera</taxon>
    </lineage>
</organism>
<evidence type="ECO:0000256" key="4">
    <source>
        <dbReference type="ARBA" id="ARBA00023136"/>
    </source>
</evidence>
<keyword evidence="3 7" id="KW-1133">Transmembrane helix</keyword>
<protein>
    <submittedName>
        <fullName evidence="9">Patched 1</fullName>
    </submittedName>
</protein>
<dbReference type="Gene3D" id="1.20.1640.10">
    <property type="entry name" value="Multidrug efflux transporter AcrB transmembrane domain"/>
    <property type="match status" value="2"/>
</dbReference>
<feature type="domain" description="SSD" evidence="8">
    <location>
        <begin position="1237"/>
        <end position="1401"/>
    </location>
</feature>
<feature type="compositionally biased region" description="Acidic residues" evidence="6">
    <location>
        <begin position="1449"/>
        <end position="1459"/>
    </location>
</feature>